<feature type="region of interest" description="Disordered" evidence="1">
    <location>
        <begin position="269"/>
        <end position="291"/>
    </location>
</feature>
<evidence type="ECO:0000313" key="2">
    <source>
        <dbReference type="EMBL" id="GFY89147.1"/>
    </source>
</evidence>
<dbReference type="PANTHER" id="PTHR33334:SF8">
    <property type="entry name" value="PROTEIN LNK1"/>
    <property type="match status" value="1"/>
</dbReference>
<protein>
    <submittedName>
        <fullName evidence="2">Dentin sialophosphoprotein-like protein</fullName>
    </submittedName>
</protein>
<feature type="compositionally biased region" description="Basic and acidic residues" evidence="1">
    <location>
        <begin position="120"/>
        <end position="130"/>
    </location>
</feature>
<dbReference type="EMBL" id="BJWL01000006">
    <property type="protein sequence ID" value="GFY89147.1"/>
    <property type="molecule type" value="Genomic_DNA"/>
</dbReference>
<accession>A0A7J0EU91</accession>
<evidence type="ECO:0000256" key="1">
    <source>
        <dbReference type="SAM" id="MobiDB-lite"/>
    </source>
</evidence>
<name>A0A7J0EU91_9ERIC</name>
<dbReference type="Proteomes" id="UP000585474">
    <property type="component" value="Unassembled WGS sequence"/>
</dbReference>
<sequence>MMTLTMSQVRKLPNKYFSAYEESFLGHLYLLFLEDNVWDEFEQTDDHIVPRPDNEHGIEPVFQGDSWKKPRREVIGVSSNTGDCYTAKFVSGKGERRFQSLKNMLEKDSRSHAPQGVPASRDDDSNKESSDSAGMSNHSFKSSNIDISLTEFCADDPIIGERGAVVDSDSYQYPLGDISQTDNDISFFDNDHEDKESNDLLYYGWPDIGNFEDVDSLFRSCDSTFGLGGVGNEDDLSWFSSSHTIEGSEDALKSDVKFSCLESSSFKNIPEQDEPSKLNNVSSPVNDSNFDSASRSYKSSFRALESGEVDAHSHLTFMNGSDALSESKYEFTPKEQINFLKNQVKHHNQSEGKRKVQCLENSGLLHHTEHLRFKGTNLCSRDSSHEVYAPLVVQKQKKNMGADSFDYLQTHIPCMHLDYIHPSNQVLASSTPSGMKSESNFLTSPSPKKSSYRSNQVQSPESAYNYSFETPSITVDVKREKLERRQGFHSSCRSKRKHLDMVVQTTSCDPISVPEQVHHSQSEFENHREVEAASIRIPADLDSSNVQESSCMSSGLGDISLEASSFRQLQQVVQQLDITTKLCIRDSLYRLARSAEQRHHYSNLNGGSIDDRDTSGAFMAEGQNKCSGFVDMETDTNPIDRSIAHLLFHRPSGPVCNASPRWFVSQDTHHEKLVCQEETACEGDKVADH</sequence>
<dbReference type="GO" id="GO:0006355">
    <property type="term" value="P:regulation of DNA-templated transcription"/>
    <property type="evidence" value="ECO:0007669"/>
    <property type="project" value="InterPro"/>
</dbReference>
<dbReference type="OrthoDB" id="618331at2759"/>
<dbReference type="PANTHER" id="PTHR33334">
    <property type="entry name" value="PROTEIN LNK1"/>
    <property type="match status" value="1"/>
</dbReference>
<dbReference type="AlphaFoldDB" id="A0A7J0EU91"/>
<dbReference type="InterPro" id="IPR039928">
    <property type="entry name" value="LNK"/>
</dbReference>
<gene>
    <name evidence="2" type="ORF">Acr_06g0010870</name>
</gene>
<proteinExistence type="predicted"/>
<keyword evidence="3" id="KW-1185">Reference proteome</keyword>
<feature type="region of interest" description="Disordered" evidence="1">
    <location>
        <begin position="427"/>
        <end position="458"/>
    </location>
</feature>
<organism evidence="2 3">
    <name type="scientific">Actinidia rufa</name>
    <dbReference type="NCBI Taxonomy" id="165716"/>
    <lineage>
        <taxon>Eukaryota</taxon>
        <taxon>Viridiplantae</taxon>
        <taxon>Streptophyta</taxon>
        <taxon>Embryophyta</taxon>
        <taxon>Tracheophyta</taxon>
        <taxon>Spermatophyta</taxon>
        <taxon>Magnoliopsida</taxon>
        <taxon>eudicotyledons</taxon>
        <taxon>Gunneridae</taxon>
        <taxon>Pentapetalae</taxon>
        <taxon>asterids</taxon>
        <taxon>Ericales</taxon>
        <taxon>Actinidiaceae</taxon>
        <taxon>Actinidia</taxon>
    </lineage>
</organism>
<evidence type="ECO:0000313" key="3">
    <source>
        <dbReference type="Proteomes" id="UP000585474"/>
    </source>
</evidence>
<dbReference type="GO" id="GO:0007623">
    <property type="term" value="P:circadian rhythm"/>
    <property type="evidence" value="ECO:0007669"/>
    <property type="project" value="InterPro"/>
</dbReference>
<reference evidence="2 3" key="1">
    <citation type="submission" date="2019-07" db="EMBL/GenBank/DDBJ databases">
        <title>De Novo Assembly of kiwifruit Actinidia rufa.</title>
        <authorList>
            <person name="Sugita-Konishi S."/>
            <person name="Sato K."/>
            <person name="Mori E."/>
            <person name="Abe Y."/>
            <person name="Kisaki G."/>
            <person name="Hamano K."/>
            <person name="Suezawa K."/>
            <person name="Otani M."/>
            <person name="Fukuda T."/>
            <person name="Manabe T."/>
            <person name="Gomi K."/>
            <person name="Tabuchi M."/>
            <person name="Akimitsu K."/>
            <person name="Kataoka I."/>
        </authorList>
    </citation>
    <scope>NUCLEOTIDE SEQUENCE [LARGE SCALE GENOMIC DNA]</scope>
    <source>
        <strain evidence="3">cv. Fuchu</strain>
    </source>
</reference>
<comment type="caution">
    <text evidence="2">The sequence shown here is derived from an EMBL/GenBank/DDBJ whole genome shotgun (WGS) entry which is preliminary data.</text>
</comment>
<feature type="compositionally biased region" description="Polar residues" evidence="1">
    <location>
        <begin position="277"/>
        <end position="291"/>
    </location>
</feature>
<feature type="region of interest" description="Disordered" evidence="1">
    <location>
        <begin position="105"/>
        <end position="139"/>
    </location>
</feature>